<feature type="transmembrane region" description="Helical" evidence="1">
    <location>
        <begin position="123"/>
        <end position="140"/>
    </location>
</feature>
<dbReference type="Proteomes" id="UP000029644">
    <property type="component" value="Unassembled WGS sequence"/>
</dbReference>
<evidence type="ECO:0000313" key="2">
    <source>
        <dbReference type="EMBL" id="GAL61048.1"/>
    </source>
</evidence>
<keyword evidence="1" id="KW-0812">Transmembrane</keyword>
<gene>
    <name evidence="2" type="ORF">JCM19300_3986</name>
</gene>
<keyword evidence="1" id="KW-1133">Transmembrane helix</keyword>
<keyword evidence="1" id="KW-0472">Membrane</keyword>
<comment type="caution">
    <text evidence="2">The sequence shown here is derived from an EMBL/GenBank/DDBJ whole genome shotgun (WGS) entry which is preliminary data.</text>
</comment>
<reference evidence="2 3" key="1">
    <citation type="journal article" date="2014" name="Genome Announc.">
        <title>Draft Genome Sequences of Marine Flavobacterium Algibacter lectus Strains SS8 and NR4.</title>
        <authorList>
            <person name="Takatani N."/>
            <person name="Nakanishi M."/>
            <person name="Meirelles P."/>
            <person name="Mino S."/>
            <person name="Suda W."/>
            <person name="Oshima K."/>
            <person name="Hattori M."/>
            <person name="Ohkuma M."/>
            <person name="Hosokawa M."/>
            <person name="Miyashita K."/>
            <person name="Thompson F.L."/>
            <person name="Niwa A."/>
            <person name="Sawabe T."/>
            <person name="Sawabe T."/>
        </authorList>
    </citation>
    <scope>NUCLEOTIDE SEQUENCE [LARGE SCALE GENOMIC DNA]</scope>
    <source>
        <strain evidence="2 3">JCM 19300</strain>
    </source>
</reference>
<evidence type="ECO:0000313" key="3">
    <source>
        <dbReference type="Proteomes" id="UP000029644"/>
    </source>
</evidence>
<dbReference type="AlphaFoldDB" id="A0A090VAC7"/>
<proteinExistence type="predicted"/>
<protein>
    <submittedName>
        <fullName evidence="2">GTP-binding protein EngA</fullName>
    </submittedName>
</protein>
<sequence>MNTPLNEIVLRPRFKMQLPRTNTSVLKDFEDSKTLQSDFIISTVDDHVFIKLPKEKQHFWSPQLHLEINEMDKNTSLLRGLFGPSPTVWTMFMFFHFAIAMLFIVFSIWAYSNWALKAPYQTQIIGLVVLTGIWFALYFAGRVSKFSNQKEMNALYNFMNSICKA</sequence>
<dbReference type="OrthoDB" id="1451346at2"/>
<name>A0A090VAC7_9FLAO</name>
<organism evidence="2 3">
    <name type="scientific">Algibacter lectus</name>
    <dbReference type="NCBI Taxonomy" id="221126"/>
    <lineage>
        <taxon>Bacteria</taxon>
        <taxon>Pseudomonadati</taxon>
        <taxon>Bacteroidota</taxon>
        <taxon>Flavobacteriia</taxon>
        <taxon>Flavobacteriales</taxon>
        <taxon>Flavobacteriaceae</taxon>
        <taxon>Algibacter</taxon>
    </lineage>
</organism>
<accession>A0A090VAC7</accession>
<feature type="transmembrane region" description="Helical" evidence="1">
    <location>
        <begin position="88"/>
        <end position="111"/>
    </location>
</feature>
<dbReference type="EMBL" id="BBNQ01000001">
    <property type="protein sequence ID" value="GAL61048.1"/>
    <property type="molecule type" value="Genomic_DNA"/>
</dbReference>
<dbReference type="RefSeq" id="WP_042502662.1">
    <property type="nucleotide sequence ID" value="NZ_BBNQ01000001.1"/>
</dbReference>
<evidence type="ECO:0000256" key="1">
    <source>
        <dbReference type="SAM" id="Phobius"/>
    </source>
</evidence>